<dbReference type="InterPro" id="IPR008930">
    <property type="entry name" value="Terpenoid_cyclase/PrenylTrfase"/>
</dbReference>
<proteinExistence type="predicted"/>
<keyword evidence="3" id="KW-1015">Disulfide bond</keyword>
<dbReference type="PROSITE" id="PS50189">
    <property type="entry name" value="NTR"/>
    <property type="match status" value="1"/>
</dbReference>
<evidence type="ECO:0008006" key="8">
    <source>
        <dbReference type="Google" id="ProtNLM"/>
    </source>
</evidence>
<dbReference type="Pfam" id="PF01835">
    <property type="entry name" value="MG2"/>
    <property type="match status" value="1"/>
</dbReference>
<dbReference type="Pfam" id="PF01759">
    <property type="entry name" value="NTR"/>
    <property type="match status" value="1"/>
</dbReference>
<comment type="caution">
    <text evidence="6">The sequence shown here is derived from an EMBL/GenBank/DDBJ whole genome shotgun (WGS) entry which is preliminary data.</text>
</comment>
<dbReference type="InterPro" id="IPR050473">
    <property type="entry name" value="A2M/Complement_sys"/>
</dbReference>
<dbReference type="Gene3D" id="2.60.40.1940">
    <property type="match status" value="1"/>
</dbReference>
<dbReference type="Pfam" id="PF07678">
    <property type="entry name" value="TED_complement"/>
    <property type="match status" value="1"/>
</dbReference>
<gene>
    <name evidence="6" type="ORF">HGM15179_011897</name>
</gene>
<dbReference type="Pfam" id="PF07677">
    <property type="entry name" value="A2M_recep"/>
    <property type="match status" value="1"/>
</dbReference>
<name>A0A8K1GAS2_9PASS</name>
<sequence length="1777" mass="198088">MQGITWQYLEELKQLSASVESQISKGLHDNKGATEAAKKPISNGCQLPVLLALGRSLPLYSHSSPAQPQGLTEQFGVGSSSPSCPAGSALHQVSGLEILSRDRSRGLDPKCSQSLKSPTLQYVLTAPRIFRAGASEKVVIQAFGYKEEFPVNIALKSFPDKLVVYSSGRVSLTPANKFQDAVILTVQPTDLPRTDNSDKYLYLEAVSPHFTKFKKIPVSYENGFLFIHTDKPVYTPDQSVKVRVYSLSEELQPAHRETVLTFVDPEEVEVDILEEKDFTGIVSFPDFKIPPNPKYGIWKIKAKYKKDFVTSAVAKFEVKEYAMPSFSIVIEPESNFISSDKFENFKITVKASYFSNKKLPSADVFLRFGIIEKSGKTMMPQAMHVTRIENGVAEINFNSKKAASSIGFDSLEALDGSYLYIAASVLESMGGLSGEVEFTGVRFAVSPYKLSLIATPLFVKPGLPFFIKVQVKDTMDDFVGNVPVTVTAKSFNEQMVETQLISEGSESGRRKTSISDGTALFVVNIPSDTTTVEFQVNTADPHLSEENQASKTYEAKAYSSLSQSYLYIDWASNHKTLEVGDVVNINVYPRSRYIDKIHQFSYLITSKGKTLSFGTQKRTKDLEYEHLTFQITQEMVPSARLIVYYIVMGEGAAELVADSVWLNVEQKCGNSLDIKLQSNKETLKPAEIVQLTMRTQPNSFVALSSIDKAIYGVTGRRKRAMEKITLQLEKSDLGCGAGGGQNNIAVFRMAGLTFLTNANADDSQEAGEPCNELLRTKRSDFREKILKEVSKYRDPEVQRCCKAGIKSYPISETCRDRAQRIPKSQKCVSAFTDCCEFANKLRLEEPNKLLILARMHYESVLELDEAQVRSYFPESWLWEVHQLSSRSKTLSVTLPDSLTTWEVQGVGISNKGICVAEPLEIQVVKDIFLSIYVPYSVVRGEQIELKGSVYNHKASAIKFCVKIAAGNGVCTFGDSASAGSRMQSCRFKNLDGGSSSAVTFRILPLELGLHTVNFTLLTPRNSEIVVKTLRVVPEGVRKEHHAGFTLDPQGVYGSIKRRQEFRYKVPLNLVPKTQIDRSVSVKGHLMGEVIATVLSPRGLQMLTSLPRGSAEAELMSIVPVFYVFRYLEESDNWHLLGPETLSSRTQMRRKMKEGIVSISSFRNADCSYSMWKNGQASTWLTAFALRILGQVNQYIDLDRMSICDSLLWLIDNCQMPDGSFNEFSNYQPVKLQGTLPREAKEKSLYLTAFSIIGIGKSMKICPTQKIQDARNRAGDYLAQNMQLAQSPFTMAISAYALALVDPNHSSARAAFSSLKREAFVTGDPPIYRYWKDAFKTQEQPTPSPVTAQMVETTAYALLTTLLRGDENYAKPIIKWLSEEQRHGGGFYSTQDTINALEALTEYSLLVKRLNLDMDVKVAYKNGGPLNLFKLREDNFVGRTVTASLQDDLYVSTGSSTGIATVNVKTVYNTIGTSEESCNFELKIEPKRDDGRVREDGEPLGRLEACAKYRPSAREPRSGSAHAVMDIGLVSGVEANPEDLSTLASGVDQLIADYEIKDGHVLLQIDSVPAHKFLCVGFRISELFQVGMLNPATFTVYEYHAPDKRCTILYNPYGNEKLVRLCEGDECKCMEVECGKVQERLDGSITAESRREAACHRDTAYVYKVTILSRSEEGFFVKYAARLLDLYKRGQAFAQKNNEITFVKKKTCTDVDLSPGEQYLIMGKEALKISIGYSFKFQYPLDSSTWIEWWPSNTACTSCQEFLNTMDDFAEDLLISGC</sequence>
<dbReference type="PANTHER" id="PTHR11412">
    <property type="entry name" value="MACROGLOBULIN / COMPLEMENT"/>
    <property type="match status" value="1"/>
</dbReference>
<dbReference type="InterPro" id="IPR018081">
    <property type="entry name" value="Anaphylatoxin_comp_syst"/>
</dbReference>
<dbReference type="Pfam" id="PF17789">
    <property type="entry name" value="MG4"/>
    <property type="match status" value="1"/>
</dbReference>
<dbReference type="SMART" id="SM01360">
    <property type="entry name" value="A2M"/>
    <property type="match status" value="1"/>
</dbReference>
<dbReference type="Proteomes" id="UP000796761">
    <property type="component" value="Unassembled WGS sequence"/>
</dbReference>
<dbReference type="SMART" id="SM00643">
    <property type="entry name" value="C345C"/>
    <property type="match status" value="1"/>
</dbReference>
<dbReference type="InterPro" id="IPR011625">
    <property type="entry name" value="A2M_N_BRD"/>
</dbReference>
<dbReference type="Gene3D" id="2.60.120.1540">
    <property type="match status" value="1"/>
</dbReference>
<accession>A0A8K1GAS2</accession>
<dbReference type="Gene3D" id="2.60.40.690">
    <property type="entry name" value="Alpha-macroglobulin, receptor-binding domain"/>
    <property type="match status" value="1"/>
</dbReference>
<dbReference type="PROSITE" id="PS01178">
    <property type="entry name" value="ANAPHYLATOXIN_2"/>
    <property type="match status" value="1"/>
</dbReference>
<dbReference type="InterPro" id="IPR009048">
    <property type="entry name" value="A-macroglobulin_rcpt-bd"/>
</dbReference>
<dbReference type="SUPFAM" id="SSF47686">
    <property type="entry name" value="Anaphylotoxins (complement system)"/>
    <property type="match status" value="1"/>
</dbReference>
<dbReference type="InterPro" id="IPR011626">
    <property type="entry name" value="Alpha-macroglobulin_TED"/>
</dbReference>
<dbReference type="GO" id="GO:0005615">
    <property type="term" value="C:extracellular space"/>
    <property type="evidence" value="ECO:0007669"/>
    <property type="project" value="InterPro"/>
</dbReference>
<dbReference type="Pfam" id="PF00207">
    <property type="entry name" value="A2M"/>
    <property type="match status" value="1"/>
</dbReference>
<dbReference type="InterPro" id="IPR048843">
    <property type="entry name" value="C5_CUB"/>
</dbReference>
<dbReference type="SUPFAM" id="SSF49410">
    <property type="entry name" value="Alpha-macroglobulin receptor domain"/>
    <property type="match status" value="1"/>
</dbReference>
<dbReference type="EMBL" id="SWJQ01000380">
    <property type="protein sequence ID" value="TRZ15186.1"/>
    <property type="molecule type" value="Genomic_DNA"/>
</dbReference>
<evidence type="ECO:0000259" key="5">
    <source>
        <dbReference type="PROSITE" id="PS50189"/>
    </source>
</evidence>
<dbReference type="CDD" id="cd00017">
    <property type="entry name" value="ANATO"/>
    <property type="match status" value="1"/>
</dbReference>
<evidence type="ECO:0000256" key="2">
    <source>
        <dbReference type="ARBA" id="ARBA00022525"/>
    </source>
</evidence>
<organism evidence="6 7">
    <name type="scientific">Zosterops borbonicus</name>
    <dbReference type="NCBI Taxonomy" id="364589"/>
    <lineage>
        <taxon>Eukaryota</taxon>
        <taxon>Metazoa</taxon>
        <taxon>Chordata</taxon>
        <taxon>Craniata</taxon>
        <taxon>Vertebrata</taxon>
        <taxon>Euteleostomi</taxon>
        <taxon>Archelosauria</taxon>
        <taxon>Archosauria</taxon>
        <taxon>Dinosauria</taxon>
        <taxon>Saurischia</taxon>
        <taxon>Theropoda</taxon>
        <taxon>Coelurosauria</taxon>
        <taxon>Aves</taxon>
        <taxon>Neognathae</taxon>
        <taxon>Neoaves</taxon>
        <taxon>Telluraves</taxon>
        <taxon>Australaves</taxon>
        <taxon>Passeriformes</taxon>
        <taxon>Sylvioidea</taxon>
        <taxon>Zosteropidae</taxon>
        <taxon>Zosterops</taxon>
    </lineage>
</organism>
<dbReference type="GO" id="GO:0004866">
    <property type="term" value="F:endopeptidase inhibitor activity"/>
    <property type="evidence" value="ECO:0007669"/>
    <property type="project" value="InterPro"/>
</dbReference>
<dbReference type="InterPro" id="IPR001134">
    <property type="entry name" value="Netrin_domain"/>
</dbReference>
<dbReference type="Gene3D" id="1.20.91.20">
    <property type="entry name" value="Anaphylotoxins (complement system)"/>
    <property type="match status" value="1"/>
</dbReference>
<dbReference type="InterPro" id="IPR041425">
    <property type="entry name" value="C3/4/5_MG1"/>
</dbReference>
<keyword evidence="2" id="KW-0964">Secreted</keyword>
<evidence type="ECO:0000259" key="4">
    <source>
        <dbReference type="PROSITE" id="PS01178"/>
    </source>
</evidence>
<dbReference type="Gene3D" id="6.20.50.160">
    <property type="match status" value="1"/>
</dbReference>
<dbReference type="Pfam" id="PF17790">
    <property type="entry name" value="MG1"/>
    <property type="match status" value="1"/>
</dbReference>
<dbReference type="InterPro" id="IPR000020">
    <property type="entry name" value="Anaphylatoxin/fibulin"/>
</dbReference>
<dbReference type="InterPro" id="IPR001599">
    <property type="entry name" value="Macroglobln_a2"/>
</dbReference>
<dbReference type="InterPro" id="IPR018933">
    <property type="entry name" value="Netrin_module_non-TIMP"/>
</dbReference>
<protein>
    <recommendedName>
        <fullName evidence="8">Complement C5</fullName>
    </recommendedName>
</protein>
<evidence type="ECO:0000313" key="6">
    <source>
        <dbReference type="EMBL" id="TRZ15186.1"/>
    </source>
</evidence>
<reference evidence="6" key="1">
    <citation type="submission" date="2019-04" db="EMBL/GenBank/DDBJ databases">
        <title>Genome assembly of Zosterops borbonicus 15179.</title>
        <authorList>
            <person name="Leroy T."/>
            <person name="Anselmetti Y."/>
            <person name="Tilak M.-K."/>
            <person name="Nabholz B."/>
        </authorList>
    </citation>
    <scope>NUCLEOTIDE SEQUENCE</scope>
    <source>
        <strain evidence="6">HGM_15179</strain>
        <tissue evidence="6">Muscle</tissue>
    </source>
</reference>
<dbReference type="CDD" id="cd02896">
    <property type="entry name" value="complement_C3_C4_C5"/>
    <property type="match status" value="1"/>
</dbReference>
<dbReference type="Pfam" id="PF07703">
    <property type="entry name" value="A2M_BRD"/>
    <property type="match status" value="1"/>
</dbReference>
<evidence type="ECO:0000256" key="1">
    <source>
        <dbReference type="ARBA" id="ARBA00004613"/>
    </source>
</evidence>
<dbReference type="Gene3D" id="2.40.50.120">
    <property type="match status" value="1"/>
</dbReference>
<dbReference type="SUPFAM" id="SSF48239">
    <property type="entry name" value="Terpenoid cyclases/Protein prenyltransferases"/>
    <property type="match status" value="1"/>
</dbReference>
<dbReference type="InterPro" id="IPR002890">
    <property type="entry name" value="MG2"/>
</dbReference>
<evidence type="ECO:0000313" key="7">
    <source>
        <dbReference type="Proteomes" id="UP000796761"/>
    </source>
</evidence>
<dbReference type="Pfam" id="PF01821">
    <property type="entry name" value="ANATO"/>
    <property type="match status" value="1"/>
</dbReference>
<dbReference type="InterPro" id="IPR008993">
    <property type="entry name" value="TIMP-like_OB-fold"/>
</dbReference>
<dbReference type="SMART" id="SM01359">
    <property type="entry name" value="A2M_N_2"/>
    <property type="match status" value="1"/>
</dbReference>
<feature type="domain" description="Anaphylatoxin-like" evidence="4">
    <location>
        <begin position="800"/>
        <end position="835"/>
    </location>
</feature>
<feature type="domain" description="NTR" evidence="5">
    <location>
        <begin position="1633"/>
        <end position="1777"/>
    </location>
</feature>
<dbReference type="Gene3D" id="1.50.10.20">
    <property type="match status" value="1"/>
</dbReference>
<dbReference type="InterPro" id="IPR013783">
    <property type="entry name" value="Ig-like_fold"/>
</dbReference>
<dbReference type="Gene3D" id="2.60.40.10">
    <property type="entry name" value="Immunoglobulins"/>
    <property type="match status" value="2"/>
</dbReference>
<dbReference type="OrthoDB" id="6359008at2759"/>
<dbReference type="InterPro" id="IPR040839">
    <property type="entry name" value="MG4"/>
</dbReference>
<dbReference type="SMART" id="SM01361">
    <property type="entry name" value="A2M_recep"/>
    <property type="match status" value="1"/>
</dbReference>
<comment type="subcellular location">
    <subcellularLocation>
        <location evidence="1">Secreted</location>
    </subcellularLocation>
</comment>
<dbReference type="Gene3D" id="2.20.130.20">
    <property type="match status" value="1"/>
</dbReference>
<dbReference type="Gene3D" id="2.60.40.1930">
    <property type="match status" value="3"/>
</dbReference>
<evidence type="ECO:0000256" key="3">
    <source>
        <dbReference type="ARBA" id="ARBA00023157"/>
    </source>
</evidence>
<dbReference type="SUPFAM" id="SSF50242">
    <property type="entry name" value="TIMP-like"/>
    <property type="match status" value="1"/>
</dbReference>
<dbReference type="InterPro" id="IPR036595">
    <property type="entry name" value="A-macroglobulin_rcpt-bd_sf"/>
</dbReference>
<dbReference type="SMART" id="SM00104">
    <property type="entry name" value="ANATO"/>
    <property type="match status" value="1"/>
</dbReference>
<dbReference type="PANTHER" id="PTHR11412:SF83">
    <property type="entry name" value="COMPLEMENT C5"/>
    <property type="match status" value="1"/>
</dbReference>
<keyword evidence="7" id="KW-1185">Reference proteome</keyword>
<dbReference type="Pfam" id="PF21309">
    <property type="entry name" value="C5_CUB"/>
    <property type="match status" value="1"/>
</dbReference>